<evidence type="ECO:0008006" key="4">
    <source>
        <dbReference type="Google" id="ProtNLM"/>
    </source>
</evidence>
<sequence length="115" mass="13099">MALLKKYCKIPANSILESVIALTIISICLYIAISVYAAVFTPRTSAKFYNTQNKVNEIFYLMQLQGDSLQYEGEDPNLEIEEETVNPGVKKISVHYKDSTNFKFEKNFYIQGNGE</sequence>
<dbReference type="AlphaFoldDB" id="A0A4S3ZSZ5"/>
<evidence type="ECO:0000313" key="3">
    <source>
        <dbReference type="Proteomes" id="UP000307507"/>
    </source>
</evidence>
<protein>
    <recommendedName>
        <fullName evidence="4">Type II secretion system protein</fullName>
    </recommendedName>
</protein>
<evidence type="ECO:0000313" key="2">
    <source>
        <dbReference type="EMBL" id="THF48727.1"/>
    </source>
</evidence>
<evidence type="ECO:0000256" key="1">
    <source>
        <dbReference type="SAM" id="Phobius"/>
    </source>
</evidence>
<feature type="transmembrane region" description="Helical" evidence="1">
    <location>
        <begin position="20"/>
        <end position="39"/>
    </location>
</feature>
<dbReference type="OrthoDB" id="1367647at2"/>
<dbReference type="EMBL" id="SSNZ01000007">
    <property type="protein sequence ID" value="THF48727.1"/>
    <property type="molecule type" value="Genomic_DNA"/>
</dbReference>
<dbReference type="Proteomes" id="UP000307507">
    <property type="component" value="Unassembled WGS sequence"/>
</dbReference>
<proteinExistence type="predicted"/>
<keyword evidence="1" id="KW-1133">Transmembrane helix</keyword>
<name>A0A4S3ZSZ5_9FLAO</name>
<comment type="caution">
    <text evidence="2">The sequence shown here is derived from an EMBL/GenBank/DDBJ whole genome shotgun (WGS) entry which is preliminary data.</text>
</comment>
<accession>A0A4S3ZSZ5</accession>
<gene>
    <name evidence="2" type="ORF">E6C50_13295</name>
</gene>
<keyword evidence="1" id="KW-0812">Transmembrane</keyword>
<keyword evidence="3" id="KW-1185">Reference proteome</keyword>
<dbReference type="RefSeq" id="WP_136403720.1">
    <property type="nucleotide sequence ID" value="NZ_SSNZ01000007.1"/>
</dbReference>
<organism evidence="2 3">
    <name type="scientific">Flavobacterium supellecticarium</name>
    <dbReference type="NCBI Taxonomy" id="2565924"/>
    <lineage>
        <taxon>Bacteria</taxon>
        <taxon>Pseudomonadati</taxon>
        <taxon>Bacteroidota</taxon>
        <taxon>Flavobacteriia</taxon>
        <taxon>Flavobacteriales</taxon>
        <taxon>Flavobacteriaceae</taxon>
        <taxon>Flavobacterium</taxon>
    </lineage>
</organism>
<keyword evidence="1" id="KW-0472">Membrane</keyword>
<reference evidence="2 3" key="1">
    <citation type="submission" date="2019-04" db="EMBL/GenBank/DDBJ databases">
        <title>Flavobacterium sp. nov. isolated from construction timber.</title>
        <authorList>
            <person name="Lin S.-Y."/>
            <person name="Chang C.-T."/>
            <person name="Young C.-C."/>
        </authorList>
    </citation>
    <scope>NUCLEOTIDE SEQUENCE [LARGE SCALE GENOMIC DNA]</scope>
    <source>
        <strain evidence="2 3">CC-CTC003</strain>
    </source>
</reference>